<accession>A0ABP8BV80</accession>
<feature type="transmembrane region" description="Helical" evidence="7">
    <location>
        <begin position="415"/>
        <end position="434"/>
    </location>
</feature>
<keyword evidence="6 7" id="KW-0472">Membrane</keyword>
<evidence type="ECO:0000256" key="6">
    <source>
        <dbReference type="ARBA" id="ARBA00023136"/>
    </source>
</evidence>
<name>A0ABP8BV80_9ACTN</name>
<dbReference type="SUPFAM" id="SSF103473">
    <property type="entry name" value="MFS general substrate transporter"/>
    <property type="match status" value="1"/>
</dbReference>
<feature type="transmembrane region" description="Helical" evidence="7">
    <location>
        <begin position="144"/>
        <end position="170"/>
    </location>
</feature>
<dbReference type="PROSITE" id="PS50850">
    <property type="entry name" value="MFS"/>
    <property type="match status" value="1"/>
</dbReference>
<evidence type="ECO:0000259" key="8">
    <source>
        <dbReference type="PROSITE" id="PS50850"/>
    </source>
</evidence>
<keyword evidence="10" id="KW-1185">Reference proteome</keyword>
<dbReference type="Proteomes" id="UP001501710">
    <property type="component" value="Unassembled WGS sequence"/>
</dbReference>
<feature type="transmembrane region" description="Helical" evidence="7">
    <location>
        <begin position="115"/>
        <end position="132"/>
    </location>
</feature>
<feature type="transmembrane region" description="Helical" evidence="7">
    <location>
        <begin position="54"/>
        <end position="74"/>
    </location>
</feature>
<feature type="transmembrane region" description="Helical" evidence="7">
    <location>
        <begin position="340"/>
        <end position="359"/>
    </location>
</feature>
<dbReference type="Gene3D" id="1.20.1720.10">
    <property type="entry name" value="Multidrug resistance protein D"/>
    <property type="match status" value="1"/>
</dbReference>
<evidence type="ECO:0000256" key="4">
    <source>
        <dbReference type="ARBA" id="ARBA00022692"/>
    </source>
</evidence>
<feature type="transmembrane region" description="Helical" evidence="7">
    <location>
        <begin position="365"/>
        <end position="387"/>
    </location>
</feature>
<dbReference type="InterPro" id="IPR004638">
    <property type="entry name" value="EmrB-like"/>
</dbReference>
<dbReference type="InterPro" id="IPR036259">
    <property type="entry name" value="MFS_trans_sf"/>
</dbReference>
<sequence>MRTEPTDAEDRAARRRRWKALSVCLVAAFMTLLDVSIVNVALPSIREGLGASEAQLQWILSGYALTFGLVLVAAGRFGDARSRRAVFMFGLALFTVASAAAGAAPTILFLVLARLVQGVAGGVLNPQVAGLIQQLFRGAERGRAFGALGSVIGVATAVGPLLGGGLIAIAGPDEGWRWVFYVNIPVGVLALVLAWRLLPAPIYGERRGLDPLGVLLLGGGVVCVLLPLVQERQWHSDLKWLLMVAGAALIAAFVAWERRTRTPMVDLSLFRLRSYALGSAIALLYFAGFTAVFFIFVLYLQNGLGYSALGAGLAITPFAVGSGVASAAGGRIVARYGRPLVAVGLVVVLVGLGAAWVAVELHPGGGVAWATAAPLLVAGLGSGLVIAPNQTITLSEVRHTEGGSAAGVLQTGQRVGTATGIAAVGSVYFATLAGSHGDWAAAFRHGLVVIMVFVFAALVAAAIDLVTGGDGPRGR</sequence>
<dbReference type="PRINTS" id="PR01036">
    <property type="entry name" value="TCRTETB"/>
</dbReference>
<dbReference type="PROSITE" id="PS00217">
    <property type="entry name" value="SUGAR_TRANSPORT_2"/>
    <property type="match status" value="1"/>
</dbReference>
<dbReference type="PANTHER" id="PTHR42718:SF39">
    <property type="entry name" value="ACTINORHODIN TRANSPORTER-RELATED"/>
    <property type="match status" value="1"/>
</dbReference>
<feature type="transmembrane region" description="Helical" evidence="7">
    <location>
        <begin position="20"/>
        <end position="42"/>
    </location>
</feature>
<feature type="transmembrane region" description="Helical" evidence="7">
    <location>
        <begin position="240"/>
        <end position="256"/>
    </location>
</feature>
<dbReference type="InterPro" id="IPR005829">
    <property type="entry name" value="Sugar_transporter_CS"/>
</dbReference>
<dbReference type="Pfam" id="PF07690">
    <property type="entry name" value="MFS_1"/>
    <property type="match status" value="1"/>
</dbReference>
<gene>
    <name evidence="9" type="ORF">GCM10022254_13780</name>
</gene>
<dbReference type="NCBIfam" id="TIGR00711">
    <property type="entry name" value="efflux_EmrB"/>
    <property type="match status" value="1"/>
</dbReference>
<feature type="transmembrane region" description="Helical" evidence="7">
    <location>
        <begin position="446"/>
        <end position="466"/>
    </location>
</feature>
<comment type="caution">
    <text evidence="9">The sequence shown here is derived from an EMBL/GenBank/DDBJ whole genome shotgun (WGS) entry which is preliminary data.</text>
</comment>
<comment type="subcellular location">
    <subcellularLocation>
        <location evidence="1">Cell membrane</location>
        <topology evidence="1">Multi-pass membrane protein</topology>
    </subcellularLocation>
</comment>
<keyword evidence="4 7" id="KW-0812">Transmembrane</keyword>
<feature type="transmembrane region" description="Helical" evidence="7">
    <location>
        <begin position="306"/>
        <end position="328"/>
    </location>
</feature>
<organism evidence="9 10">
    <name type="scientific">Actinomadura meridiana</name>
    <dbReference type="NCBI Taxonomy" id="559626"/>
    <lineage>
        <taxon>Bacteria</taxon>
        <taxon>Bacillati</taxon>
        <taxon>Actinomycetota</taxon>
        <taxon>Actinomycetes</taxon>
        <taxon>Streptosporangiales</taxon>
        <taxon>Thermomonosporaceae</taxon>
        <taxon>Actinomadura</taxon>
    </lineage>
</organism>
<protein>
    <submittedName>
        <fullName evidence="9">MFS transporter</fullName>
    </submittedName>
</protein>
<feature type="domain" description="Major facilitator superfamily (MFS) profile" evidence="8">
    <location>
        <begin position="20"/>
        <end position="464"/>
    </location>
</feature>
<dbReference type="CDD" id="cd17321">
    <property type="entry name" value="MFS_MMR_MDR_like"/>
    <property type="match status" value="1"/>
</dbReference>
<reference evidence="10" key="1">
    <citation type="journal article" date="2019" name="Int. J. Syst. Evol. Microbiol.">
        <title>The Global Catalogue of Microorganisms (GCM) 10K type strain sequencing project: providing services to taxonomists for standard genome sequencing and annotation.</title>
        <authorList>
            <consortium name="The Broad Institute Genomics Platform"/>
            <consortium name="The Broad Institute Genome Sequencing Center for Infectious Disease"/>
            <person name="Wu L."/>
            <person name="Ma J."/>
        </authorList>
    </citation>
    <scope>NUCLEOTIDE SEQUENCE [LARGE SCALE GENOMIC DNA]</scope>
    <source>
        <strain evidence="10">JCM 17440</strain>
    </source>
</reference>
<feature type="transmembrane region" description="Helical" evidence="7">
    <location>
        <begin position="86"/>
        <end position="109"/>
    </location>
</feature>
<evidence type="ECO:0000256" key="1">
    <source>
        <dbReference type="ARBA" id="ARBA00004651"/>
    </source>
</evidence>
<keyword evidence="3" id="KW-1003">Cell membrane</keyword>
<dbReference type="InterPro" id="IPR011701">
    <property type="entry name" value="MFS"/>
</dbReference>
<evidence type="ECO:0000256" key="3">
    <source>
        <dbReference type="ARBA" id="ARBA00022475"/>
    </source>
</evidence>
<evidence type="ECO:0000256" key="2">
    <source>
        <dbReference type="ARBA" id="ARBA00022448"/>
    </source>
</evidence>
<dbReference type="Gene3D" id="1.20.1250.20">
    <property type="entry name" value="MFS general substrate transporter like domains"/>
    <property type="match status" value="1"/>
</dbReference>
<proteinExistence type="predicted"/>
<dbReference type="InterPro" id="IPR020846">
    <property type="entry name" value="MFS_dom"/>
</dbReference>
<feature type="transmembrane region" description="Helical" evidence="7">
    <location>
        <begin position="209"/>
        <end position="228"/>
    </location>
</feature>
<evidence type="ECO:0000256" key="5">
    <source>
        <dbReference type="ARBA" id="ARBA00022989"/>
    </source>
</evidence>
<evidence type="ECO:0000256" key="7">
    <source>
        <dbReference type="SAM" id="Phobius"/>
    </source>
</evidence>
<dbReference type="PANTHER" id="PTHR42718">
    <property type="entry name" value="MAJOR FACILITATOR SUPERFAMILY MULTIDRUG TRANSPORTER MFSC"/>
    <property type="match status" value="1"/>
</dbReference>
<feature type="transmembrane region" description="Helical" evidence="7">
    <location>
        <begin position="176"/>
        <end position="197"/>
    </location>
</feature>
<feature type="transmembrane region" description="Helical" evidence="7">
    <location>
        <begin position="277"/>
        <end position="300"/>
    </location>
</feature>
<evidence type="ECO:0000313" key="9">
    <source>
        <dbReference type="EMBL" id="GAA4227056.1"/>
    </source>
</evidence>
<dbReference type="EMBL" id="BAABAS010000004">
    <property type="protein sequence ID" value="GAA4227056.1"/>
    <property type="molecule type" value="Genomic_DNA"/>
</dbReference>
<evidence type="ECO:0000313" key="10">
    <source>
        <dbReference type="Proteomes" id="UP001501710"/>
    </source>
</evidence>
<keyword evidence="5 7" id="KW-1133">Transmembrane helix</keyword>
<keyword evidence="2" id="KW-0813">Transport</keyword>
<dbReference type="RefSeq" id="WP_344891509.1">
    <property type="nucleotide sequence ID" value="NZ_BAABAS010000004.1"/>
</dbReference>